<dbReference type="EC" id="2.1.1.222" evidence="2"/>
<dbReference type="RefSeq" id="WP_378978707.1">
    <property type="nucleotide sequence ID" value="NZ_JBHRVD010000001.1"/>
</dbReference>
<dbReference type="InterPro" id="IPR029063">
    <property type="entry name" value="SAM-dependent_MTases_sf"/>
</dbReference>
<protein>
    <submittedName>
        <fullName evidence="2">Class I SAM-dependent methyltransferase</fullName>
        <ecNumber evidence="2">2.1.1.222</ecNumber>
        <ecNumber evidence="2">2.1.1.64</ecNumber>
    </submittedName>
</protein>
<keyword evidence="2" id="KW-0489">Methyltransferase</keyword>
<dbReference type="SUPFAM" id="SSF53335">
    <property type="entry name" value="S-adenosyl-L-methionine-dependent methyltransferases"/>
    <property type="match status" value="1"/>
</dbReference>
<dbReference type="EMBL" id="JBHRVD010000001">
    <property type="protein sequence ID" value="MFC3322094.1"/>
    <property type="molecule type" value="Genomic_DNA"/>
</dbReference>
<dbReference type="GO" id="GO:0061542">
    <property type="term" value="F:3-demethylubiquinol 3-O-methyltransferase activity"/>
    <property type="evidence" value="ECO:0007669"/>
    <property type="project" value="UniProtKB-EC"/>
</dbReference>
<dbReference type="GO" id="GO:0032259">
    <property type="term" value="P:methylation"/>
    <property type="evidence" value="ECO:0007669"/>
    <property type="project" value="UniProtKB-KW"/>
</dbReference>
<name>A0ABV7MLQ1_9HYPH</name>
<dbReference type="Gene3D" id="3.40.50.150">
    <property type="entry name" value="Vaccinia Virus protein VP39"/>
    <property type="match status" value="1"/>
</dbReference>
<proteinExistence type="predicted"/>
<gene>
    <name evidence="2" type="ORF">ACFOJ9_09915</name>
</gene>
<evidence type="ECO:0000259" key="1">
    <source>
        <dbReference type="Pfam" id="PF08241"/>
    </source>
</evidence>
<dbReference type="InterPro" id="IPR013216">
    <property type="entry name" value="Methyltransf_11"/>
</dbReference>
<evidence type="ECO:0000313" key="3">
    <source>
        <dbReference type="Proteomes" id="UP001595648"/>
    </source>
</evidence>
<feature type="domain" description="Methyltransferase type 11" evidence="1">
    <location>
        <begin position="8"/>
        <end position="57"/>
    </location>
</feature>
<keyword evidence="2" id="KW-0808">Transferase</keyword>
<accession>A0ABV7MLQ1</accession>
<dbReference type="GO" id="GO:0102208">
    <property type="term" value="F:2-polyprenyl-6-hydroxyphenol methylase activity"/>
    <property type="evidence" value="ECO:0007669"/>
    <property type="project" value="UniProtKB-EC"/>
</dbReference>
<evidence type="ECO:0000313" key="2">
    <source>
        <dbReference type="EMBL" id="MFC3322094.1"/>
    </source>
</evidence>
<organism evidence="2 3">
    <name type="scientific">Mesorhizobium cantuariense</name>
    <dbReference type="NCBI Taxonomy" id="1300275"/>
    <lineage>
        <taxon>Bacteria</taxon>
        <taxon>Pseudomonadati</taxon>
        <taxon>Pseudomonadota</taxon>
        <taxon>Alphaproteobacteria</taxon>
        <taxon>Hyphomicrobiales</taxon>
        <taxon>Phyllobacteriaceae</taxon>
        <taxon>Mesorhizobium</taxon>
    </lineage>
</organism>
<dbReference type="Pfam" id="PF08241">
    <property type="entry name" value="Methyltransf_11"/>
    <property type="match status" value="1"/>
</dbReference>
<keyword evidence="3" id="KW-1185">Reference proteome</keyword>
<dbReference type="Proteomes" id="UP001595648">
    <property type="component" value="Unassembled WGS sequence"/>
</dbReference>
<dbReference type="CDD" id="cd02440">
    <property type="entry name" value="AdoMet_MTases"/>
    <property type="match status" value="1"/>
</dbReference>
<dbReference type="EC" id="2.1.1.64" evidence="2"/>
<comment type="caution">
    <text evidence="2">The sequence shown here is derived from an EMBL/GenBank/DDBJ whole genome shotgun (WGS) entry which is preliminary data.</text>
</comment>
<reference evidence="3" key="1">
    <citation type="journal article" date="2019" name="Int. J. Syst. Evol. Microbiol.">
        <title>The Global Catalogue of Microorganisms (GCM) 10K type strain sequencing project: providing services to taxonomists for standard genome sequencing and annotation.</title>
        <authorList>
            <consortium name="The Broad Institute Genomics Platform"/>
            <consortium name="The Broad Institute Genome Sequencing Center for Infectious Disease"/>
            <person name="Wu L."/>
            <person name="Ma J."/>
        </authorList>
    </citation>
    <scope>NUCLEOTIDE SEQUENCE [LARGE SCALE GENOMIC DNA]</scope>
    <source>
        <strain evidence="3">ICMP 19515</strain>
    </source>
</reference>
<sequence>MGSSIKGFRNENLEAQTFGDATFDVVVTLDVMEHVNMPERVTKEVARTLKPGGAYLFTVPTYKGKTDSERRALYRPDGTIQHTGEPEYHGNPVSDAGSLVTFHYGYDLPELIHRWSGMDVEVCRFQDHWHGIIGEFTEVYLAHKRTR</sequence>